<dbReference type="InterPro" id="IPR000276">
    <property type="entry name" value="GPCR_Rhodpsn"/>
</dbReference>
<evidence type="ECO:0000259" key="15">
    <source>
        <dbReference type="PROSITE" id="PS50262"/>
    </source>
</evidence>
<dbReference type="PRINTS" id="PR00245">
    <property type="entry name" value="OLFACTORYR"/>
</dbReference>
<proteinExistence type="inferred from homology"/>
<keyword evidence="17" id="KW-1185">Reference proteome</keyword>
<organism evidence="16 17">
    <name type="scientific">Cairina moschata</name>
    <name type="common">Muscovy duck</name>
    <dbReference type="NCBI Taxonomy" id="8855"/>
    <lineage>
        <taxon>Eukaryota</taxon>
        <taxon>Metazoa</taxon>
        <taxon>Chordata</taxon>
        <taxon>Craniata</taxon>
        <taxon>Vertebrata</taxon>
        <taxon>Euteleostomi</taxon>
        <taxon>Archelosauria</taxon>
        <taxon>Archosauria</taxon>
        <taxon>Dinosauria</taxon>
        <taxon>Saurischia</taxon>
        <taxon>Theropoda</taxon>
        <taxon>Coelurosauria</taxon>
        <taxon>Aves</taxon>
        <taxon>Neognathae</taxon>
        <taxon>Galloanserae</taxon>
        <taxon>Anseriformes</taxon>
        <taxon>Anatidae</taxon>
        <taxon>Anatinae</taxon>
        <taxon>Cairina</taxon>
    </lineage>
</organism>
<protein>
    <recommendedName>
        <fullName evidence="14">Olfactory receptor</fullName>
    </recommendedName>
</protein>
<dbReference type="GO" id="GO:0004930">
    <property type="term" value="F:G protein-coupled receptor activity"/>
    <property type="evidence" value="ECO:0007669"/>
    <property type="project" value="UniProtKB-KW"/>
</dbReference>
<dbReference type="Proteomes" id="UP000694556">
    <property type="component" value="Unassembled WGS sequence"/>
</dbReference>
<evidence type="ECO:0000256" key="1">
    <source>
        <dbReference type="ARBA" id="ARBA00004651"/>
    </source>
</evidence>
<evidence type="ECO:0000256" key="10">
    <source>
        <dbReference type="ARBA" id="ARBA00023170"/>
    </source>
</evidence>
<reference evidence="16" key="1">
    <citation type="submission" date="2025-08" db="UniProtKB">
        <authorList>
            <consortium name="Ensembl"/>
        </authorList>
    </citation>
    <scope>IDENTIFICATION</scope>
</reference>
<dbReference type="PROSITE" id="PS00237">
    <property type="entry name" value="G_PROTEIN_RECEP_F1_1"/>
    <property type="match status" value="1"/>
</dbReference>
<keyword evidence="9" id="KW-1015">Disulfide bond</keyword>
<keyword evidence="2 14" id="KW-1003">Cell membrane</keyword>
<feature type="transmembrane region" description="Helical" evidence="14">
    <location>
        <begin position="94"/>
        <end position="115"/>
    </location>
</feature>
<evidence type="ECO:0000256" key="3">
    <source>
        <dbReference type="ARBA" id="ARBA00022606"/>
    </source>
</evidence>
<evidence type="ECO:0000313" key="17">
    <source>
        <dbReference type="Proteomes" id="UP000694556"/>
    </source>
</evidence>
<accession>A0A8C3C9M4</accession>
<dbReference type="AlphaFoldDB" id="A0A8C3C9M4"/>
<keyword evidence="4 13" id="KW-0812">Transmembrane</keyword>
<feature type="transmembrane region" description="Helical" evidence="14">
    <location>
        <begin position="271"/>
        <end position="294"/>
    </location>
</feature>
<dbReference type="InterPro" id="IPR050939">
    <property type="entry name" value="Olfactory_GPCR1"/>
</dbReference>
<evidence type="ECO:0000256" key="6">
    <source>
        <dbReference type="ARBA" id="ARBA00022989"/>
    </source>
</evidence>
<feature type="transmembrane region" description="Helical" evidence="14">
    <location>
        <begin position="174"/>
        <end position="192"/>
    </location>
</feature>
<name>A0A8C3C9M4_CAIMO</name>
<keyword evidence="6 14" id="KW-1133">Transmembrane helix</keyword>
<dbReference type="GO" id="GO:0004984">
    <property type="term" value="F:olfactory receptor activity"/>
    <property type="evidence" value="ECO:0007669"/>
    <property type="project" value="InterPro"/>
</dbReference>
<dbReference type="SUPFAM" id="SSF81321">
    <property type="entry name" value="Family A G protein-coupled receptor-like"/>
    <property type="match status" value="1"/>
</dbReference>
<evidence type="ECO:0000256" key="4">
    <source>
        <dbReference type="ARBA" id="ARBA00022692"/>
    </source>
</evidence>
<feature type="transmembrane region" description="Helical" evidence="14">
    <location>
        <begin position="12"/>
        <end position="37"/>
    </location>
</feature>
<dbReference type="Gene3D" id="1.20.1070.10">
    <property type="entry name" value="Rhodopsin 7-helix transmembrane proteins"/>
    <property type="match status" value="1"/>
</dbReference>
<feature type="transmembrane region" description="Helical" evidence="14">
    <location>
        <begin position="57"/>
        <end position="82"/>
    </location>
</feature>
<evidence type="ECO:0000256" key="11">
    <source>
        <dbReference type="ARBA" id="ARBA00023180"/>
    </source>
</evidence>
<keyword evidence="7 13" id="KW-0297">G-protein coupled receptor</keyword>
<keyword evidence="11" id="KW-0325">Glycoprotein</keyword>
<evidence type="ECO:0000256" key="9">
    <source>
        <dbReference type="ARBA" id="ARBA00023157"/>
    </source>
</evidence>
<feature type="transmembrane region" description="Helical" evidence="14">
    <location>
        <begin position="306"/>
        <end position="326"/>
    </location>
</feature>
<keyword evidence="8 14" id="KW-0472">Membrane</keyword>
<evidence type="ECO:0000256" key="7">
    <source>
        <dbReference type="ARBA" id="ARBA00023040"/>
    </source>
</evidence>
<evidence type="ECO:0000256" key="5">
    <source>
        <dbReference type="ARBA" id="ARBA00022725"/>
    </source>
</evidence>
<dbReference type="InterPro" id="IPR000725">
    <property type="entry name" value="Olfact_rcpt"/>
</dbReference>
<evidence type="ECO:0000313" key="16">
    <source>
        <dbReference type="Ensembl" id="ENSCMMP00000017506.1"/>
    </source>
</evidence>
<evidence type="ECO:0000256" key="12">
    <source>
        <dbReference type="ARBA" id="ARBA00023224"/>
    </source>
</evidence>
<dbReference type="PRINTS" id="PR00237">
    <property type="entry name" value="GPCRRHODOPSN"/>
</dbReference>
<dbReference type="PROSITE" id="PS50262">
    <property type="entry name" value="G_PROTEIN_RECEP_F1_2"/>
    <property type="match status" value="1"/>
</dbReference>
<dbReference type="FunFam" id="1.20.1070.10:FF:000001">
    <property type="entry name" value="Olfactory receptor"/>
    <property type="match status" value="1"/>
</dbReference>
<keyword evidence="10 13" id="KW-0675">Receptor</keyword>
<feature type="domain" description="G-protein coupled receptors family 1 profile" evidence="15">
    <location>
        <begin position="75"/>
        <end position="324"/>
    </location>
</feature>
<dbReference type="PANTHER" id="PTHR24242:SF253">
    <property type="entry name" value="OLFACTORY RECEPTOR-RELATED"/>
    <property type="match status" value="1"/>
</dbReference>
<evidence type="ECO:0000256" key="14">
    <source>
        <dbReference type="RuleBase" id="RU363047"/>
    </source>
</evidence>
<evidence type="ECO:0000256" key="13">
    <source>
        <dbReference type="RuleBase" id="RU000688"/>
    </source>
</evidence>
<comment type="subcellular location">
    <subcellularLocation>
        <location evidence="1 14">Cell membrane</location>
        <topology evidence="1 14">Multi-pass membrane protein</topology>
    </subcellularLocation>
</comment>
<dbReference type="PANTHER" id="PTHR24242">
    <property type="entry name" value="G-PROTEIN COUPLED RECEPTOR"/>
    <property type="match status" value="1"/>
</dbReference>
<dbReference type="CDD" id="cd15224">
    <property type="entry name" value="7tmA_OR6B-like"/>
    <property type="match status" value="1"/>
</dbReference>
<feature type="transmembrane region" description="Helical" evidence="14">
    <location>
        <begin position="135"/>
        <end position="154"/>
    </location>
</feature>
<keyword evidence="12 13" id="KW-0807">Transducer</keyword>
<keyword evidence="5 14" id="KW-0552">Olfaction</keyword>
<dbReference type="Pfam" id="PF13853">
    <property type="entry name" value="7tm_4"/>
    <property type="match status" value="1"/>
</dbReference>
<evidence type="ECO:0000256" key="8">
    <source>
        <dbReference type="ARBA" id="ARBA00023136"/>
    </source>
</evidence>
<comment type="similarity">
    <text evidence="13">Belongs to the G-protein coupled receptor 1 family.</text>
</comment>
<keyword evidence="3 14" id="KW-0716">Sensory transduction</keyword>
<evidence type="ECO:0000256" key="2">
    <source>
        <dbReference type="ARBA" id="ARBA00022475"/>
    </source>
</evidence>
<sequence length="347" mass="39544">MTLVAETKVISYTTCTAQLFLFCIAVTGIAVCTQYVMKNQTTIDEFILLGFSYGMQIQTLLYLVFLVTYMVTITENAIIIFVVKRNHHLQKPMYYFLGNLSFLEIWYVSVTLPKLLFGFWSQNKTISFSSCMTQLYFFISLMCTECVLLAVMAYDRYLAVCHPLRYPAIMTHKLCFQLSILSWTGGFSISLVKVSFISHLTFCGPQVINHFFCDISPVLNLSCTDMSLAETVDFALALVILLVPLLIIIFSYCCILSTILSMPSTQGRRKAFSTCTSHFTVVIIFFSATLFMYARPRRIHPFNLNKIVSIFYAVFTPALNPLIYCLRNKEVKEVLRKSIVTSCSAHH</sequence>
<feature type="transmembrane region" description="Helical" evidence="14">
    <location>
        <begin position="234"/>
        <end position="259"/>
    </location>
</feature>
<dbReference type="Ensembl" id="ENSCMMT00000019249.1">
    <property type="protein sequence ID" value="ENSCMMP00000017506.1"/>
    <property type="gene ID" value="ENSCMMG00000011139.1"/>
</dbReference>
<dbReference type="InterPro" id="IPR017452">
    <property type="entry name" value="GPCR_Rhodpsn_7TM"/>
</dbReference>
<dbReference type="GO" id="GO:0005886">
    <property type="term" value="C:plasma membrane"/>
    <property type="evidence" value="ECO:0007669"/>
    <property type="project" value="UniProtKB-SubCell"/>
</dbReference>
<reference evidence="16" key="2">
    <citation type="submission" date="2025-09" db="UniProtKB">
        <authorList>
            <consortium name="Ensembl"/>
        </authorList>
    </citation>
    <scope>IDENTIFICATION</scope>
</reference>